<dbReference type="GO" id="GO:0004648">
    <property type="term" value="F:O-phospho-L-serine:2-oxoglutarate aminotransferase activity"/>
    <property type="evidence" value="ECO:0007669"/>
    <property type="project" value="UniProtKB-EC"/>
</dbReference>
<comment type="similarity">
    <text evidence="3">Belongs to the class-V pyridoxal-phosphate-dependent aminotransferase family. SerC subfamily.</text>
</comment>
<dbReference type="InterPro" id="IPR015424">
    <property type="entry name" value="PyrdxlP-dep_Trfase"/>
</dbReference>
<dbReference type="STRING" id="946362.F2U7C9"/>
<gene>
    <name evidence="12" type="ORF">PTSG_12103</name>
</gene>
<dbReference type="InterPro" id="IPR015421">
    <property type="entry name" value="PyrdxlP-dep_Trfase_major"/>
</dbReference>
<dbReference type="EC" id="2.6.1.52" evidence="4"/>
<evidence type="ECO:0000256" key="5">
    <source>
        <dbReference type="ARBA" id="ARBA00022576"/>
    </source>
</evidence>
<dbReference type="KEGG" id="sre:PTSG_12103"/>
<evidence type="ECO:0000256" key="2">
    <source>
        <dbReference type="ARBA" id="ARBA00005099"/>
    </source>
</evidence>
<dbReference type="Gene3D" id="3.40.640.10">
    <property type="entry name" value="Type I PLP-dependent aspartate aminotransferase-like (Major domain)"/>
    <property type="match status" value="1"/>
</dbReference>
<evidence type="ECO:0000256" key="1">
    <source>
        <dbReference type="ARBA" id="ARBA00001933"/>
    </source>
</evidence>
<dbReference type="GO" id="GO:0005737">
    <property type="term" value="C:cytoplasm"/>
    <property type="evidence" value="ECO:0007669"/>
    <property type="project" value="TreeGrafter"/>
</dbReference>
<evidence type="ECO:0000256" key="9">
    <source>
        <dbReference type="ARBA" id="ARBA00023299"/>
    </source>
</evidence>
<dbReference type="InterPro" id="IPR022278">
    <property type="entry name" value="Pser_aminoTfrase"/>
</dbReference>
<dbReference type="InterPro" id="IPR000192">
    <property type="entry name" value="Aminotrans_V_dom"/>
</dbReference>
<evidence type="ECO:0000256" key="3">
    <source>
        <dbReference type="ARBA" id="ARBA00006904"/>
    </source>
</evidence>
<keyword evidence="9" id="KW-0718">Serine biosynthesis</keyword>
<dbReference type="FunFam" id="3.40.640.10:FF:000010">
    <property type="entry name" value="Phosphoserine aminotransferase"/>
    <property type="match status" value="1"/>
</dbReference>
<evidence type="ECO:0000259" key="11">
    <source>
        <dbReference type="Pfam" id="PF00266"/>
    </source>
</evidence>
<dbReference type="AlphaFoldDB" id="F2U7C9"/>
<feature type="domain" description="Aminotransferase class V" evidence="11">
    <location>
        <begin position="7"/>
        <end position="192"/>
    </location>
</feature>
<proteinExistence type="inferred from homology"/>
<dbReference type="RefSeq" id="XP_004994850.1">
    <property type="nucleotide sequence ID" value="XM_004994793.1"/>
</dbReference>
<protein>
    <recommendedName>
        <fullName evidence="4">phosphoserine transaminase</fullName>
        <ecNumber evidence="4">2.6.1.52</ecNumber>
    </recommendedName>
</protein>
<dbReference type="InParanoid" id="F2U7C9"/>
<dbReference type="SUPFAM" id="SSF53383">
    <property type="entry name" value="PLP-dependent transferases"/>
    <property type="match status" value="1"/>
</dbReference>
<keyword evidence="13" id="KW-1185">Reference proteome</keyword>
<dbReference type="GO" id="GO:0030170">
    <property type="term" value="F:pyridoxal phosphate binding"/>
    <property type="evidence" value="ECO:0007669"/>
    <property type="project" value="TreeGrafter"/>
</dbReference>
<keyword evidence="7 12" id="KW-0808">Transferase</keyword>
<dbReference type="GeneID" id="16075430"/>
<keyword evidence="8" id="KW-0663">Pyridoxal phosphate</keyword>
<evidence type="ECO:0000256" key="4">
    <source>
        <dbReference type="ARBA" id="ARBA00013030"/>
    </source>
</evidence>
<dbReference type="EMBL" id="GL832963">
    <property type="protein sequence ID" value="EGD83346.1"/>
    <property type="molecule type" value="Genomic_DNA"/>
</dbReference>
<dbReference type="PANTHER" id="PTHR43247">
    <property type="entry name" value="PHOSPHOSERINE AMINOTRANSFERASE"/>
    <property type="match status" value="1"/>
</dbReference>
<reference evidence="12" key="1">
    <citation type="submission" date="2009-08" db="EMBL/GenBank/DDBJ databases">
        <title>Annotation of Salpingoeca rosetta.</title>
        <authorList>
            <consortium name="The Broad Institute Genome Sequencing Platform"/>
            <person name="Russ C."/>
            <person name="Cuomo C."/>
            <person name="Burger G."/>
            <person name="Gray M.W."/>
            <person name="Holland P.W.H."/>
            <person name="King N."/>
            <person name="Lang F.B.F."/>
            <person name="Roger A.J."/>
            <person name="Ruiz-Trillo I."/>
            <person name="Young S.K."/>
            <person name="Zeng Q."/>
            <person name="Gargeya S."/>
            <person name="Alvarado L."/>
            <person name="Berlin A."/>
            <person name="Chapman S.B."/>
            <person name="Chen Z."/>
            <person name="Freedman E."/>
            <person name="Gellesch M."/>
            <person name="Goldberg J."/>
            <person name="Griggs A."/>
            <person name="Gujja S."/>
            <person name="Heilman E."/>
            <person name="Heiman D."/>
            <person name="Howarth C."/>
            <person name="Mehta T."/>
            <person name="Neiman D."/>
            <person name="Pearson M."/>
            <person name="Roberts A."/>
            <person name="Saif S."/>
            <person name="Shea T."/>
            <person name="Shenoy N."/>
            <person name="Sisk P."/>
            <person name="Stolte C."/>
            <person name="Sykes S."/>
            <person name="White J."/>
            <person name="Yandava C."/>
            <person name="Haas B."/>
            <person name="Nusbaum C."/>
            <person name="Birren B."/>
        </authorList>
    </citation>
    <scope>NUCLEOTIDE SEQUENCE [LARGE SCALE GENOMIC DNA]</scope>
    <source>
        <strain evidence="12">ATCC 50818</strain>
    </source>
</reference>
<evidence type="ECO:0000256" key="7">
    <source>
        <dbReference type="ARBA" id="ARBA00022679"/>
    </source>
</evidence>
<evidence type="ECO:0000313" key="12">
    <source>
        <dbReference type="EMBL" id="EGD83346.1"/>
    </source>
</evidence>
<dbReference type="Pfam" id="PF00266">
    <property type="entry name" value="Aminotran_5"/>
    <property type="match status" value="1"/>
</dbReference>
<keyword evidence="6" id="KW-0028">Amino-acid biosynthesis</keyword>
<keyword evidence="5 12" id="KW-0032">Aminotransferase</keyword>
<dbReference type="FunCoup" id="F2U7C9">
    <property type="interactions" value="608"/>
</dbReference>
<evidence type="ECO:0000313" key="13">
    <source>
        <dbReference type="Proteomes" id="UP000007799"/>
    </source>
</evidence>
<organism evidence="13">
    <name type="scientific">Salpingoeca rosetta (strain ATCC 50818 / BSB-021)</name>
    <dbReference type="NCBI Taxonomy" id="946362"/>
    <lineage>
        <taxon>Eukaryota</taxon>
        <taxon>Choanoflagellata</taxon>
        <taxon>Craspedida</taxon>
        <taxon>Salpingoecidae</taxon>
        <taxon>Salpingoeca</taxon>
    </lineage>
</organism>
<dbReference type="eggNOG" id="KOG2790">
    <property type="taxonomic scope" value="Eukaryota"/>
</dbReference>
<sequence length="232" mass="25590">MATTKRVLNFSAGPARLPLPVLERVSTELFNWHGCGMSVMEMSHRGKDFKSIIEKAEADLRKLMSIPDNYKVLFLQGGATAQFAAVPLNLTSDSSAVADYIVSGGWSAKAEKEAHKFCKTHVVNPIVDKYTDIADESTFNFSEKPAYVYYCDNETVFGVEFPHVPAVPEGVERVCDMSSNFLTRRVDVSKVNTHGCACESVGGLRASLYNATTMEETEVLAQFMRDFQAAHA</sequence>
<comment type="catalytic activity">
    <reaction evidence="10">
        <text>O-phospho-L-serine + 2-oxoglutarate = 3-phosphooxypyruvate + L-glutamate</text>
        <dbReference type="Rhea" id="RHEA:14329"/>
        <dbReference type="ChEBI" id="CHEBI:16810"/>
        <dbReference type="ChEBI" id="CHEBI:18110"/>
        <dbReference type="ChEBI" id="CHEBI:29985"/>
        <dbReference type="ChEBI" id="CHEBI:57524"/>
        <dbReference type="EC" id="2.6.1.52"/>
    </reaction>
</comment>
<dbReference type="Proteomes" id="UP000007799">
    <property type="component" value="Unassembled WGS sequence"/>
</dbReference>
<dbReference type="GO" id="GO:0006564">
    <property type="term" value="P:L-serine biosynthetic process"/>
    <property type="evidence" value="ECO:0007669"/>
    <property type="project" value="UniProtKB-KW"/>
</dbReference>
<evidence type="ECO:0000256" key="10">
    <source>
        <dbReference type="ARBA" id="ARBA00049007"/>
    </source>
</evidence>
<accession>F2U7C9</accession>
<dbReference type="PANTHER" id="PTHR43247:SF1">
    <property type="entry name" value="PHOSPHOSERINE AMINOTRANSFERASE"/>
    <property type="match status" value="1"/>
</dbReference>
<comment type="cofactor">
    <cofactor evidence="1">
        <name>pyridoxal 5'-phosphate</name>
        <dbReference type="ChEBI" id="CHEBI:597326"/>
    </cofactor>
</comment>
<evidence type="ECO:0000256" key="8">
    <source>
        <dbReference type="ARBA" id="ARBA00022898"/>
    </source>
</evidence>
<dbReference type="OMA" id="THGCACE"/>
<comment type="pathway">
    <text evidence="2">Amino-acid biosynthesis; L-serine biosynthesis; L-serine from 3-phospho-D-glycerate: step 2/3.</text>
</comment>
<evidence type="ECO:0000256" key="6">
    <source>
        <dbReference type="ARBA" id="ARBA00022605"/>
    </source>
</evidence>
<dbReference type="OrthoDB" id="1703350at2759"/>
<name>F2U7C9_SALR5</name>